<dbReference type="InterPro" id="IPR037274">
    <property type="entry name" value="Znf_CHY_sf"/>
</dbReference>
<proteinExistence type="predicted"/>
<evidence type="ECO:0000256" key="1">
    <source>
        <dbReference type="ARBA" id="ARBA00022723"/>
    </source>
</evidence>
<dbReference type="InterPro" id="IPR016694">
    <property type="entry name" value="UCP017292"/>
</dbReference>
<keyword evidence="2" id="KW-0863">Zinc-finger</keyword>
<dbReference type="Pfam" id="PF05495">
    <property type="entry name" value="zf-CHY"/>
    <property type="match status" value="1"/>
</dbReference>
<dbReference type="PIRSF" id="PIRSF017292">
    <property type="entry name" value="UCP017292_Znf_CHY"/>
    <property type="match status" value="1"/>
</dbReference>
<evidence type="ECO:0000256" key="3">
    <source>
        <dbReference type="ARBA" id="ARBA00022833"/>
    </source>
</evidence>
<evidence type="ECO:0000256" key="2">
    <source>
        <dbReference type="ARBA" id="ARBA00022771"/>
    </source>
</evidence>
<dbReference type="PANTHER" id="PTHR28082">
    <property type="entry name" value="ZINC FINGER PROTEIN"/>
    <property type="match status" value="1"/>
</dbReference>
<feature type="domain" description="CHY-type" evidence="4">
    <location>
        <begin position="13"/>
        <end position="93"/>
    </location>
</feature>
<dbReference type="Proteomes" id="UP000196320">
    <property type="component" value="Unassembled WGS sequence"/>
</dbReference>
<keyword evidence="1" id="KW-0479">Metal-binding</keyword>
<organism evidence="5 6">
    <name type="scientific">Microbacterium esteraromaticum</name>
    <dbReference type="NCBI Taxonomy" id="57043"/>
    <lineage>
        <taxon>Bacteria</taxon>
        <taxon>Bacillati</taxon>
        <taxon>Actinomycetota</taxon>
        <taxon>Actinomycetes</taxon>
        <taxon>Micrococcales</taxon>
        <taxon>Microbacteriaceae</taxon>
        <taxon>Microbacterium</taxon>
    </lineage>
</organism>
<evidence type="ECO:0000313" key="5">
    <source>
        <dbReference type="EMBL" id="SJN24241.1"/>
    </source>
</evidence>
<dbReference type="SUPFAM" id="SSF161219">
    <property type="entry name" value="CHY zinc finger-like"/>
    <property type="match status" value="1"/>
</dbReference>
<gene>
    <name evidence="5" type="ORF">FM104_04425</name>
</gene>
<keyword evidence="6" id="KW-1185">Reference proteome</keyword>
<protein>
    <recommendedName>
        <fullName evidence="4">CHY-type domain-containing protein</fullName>
    </recommendedName>
</protein>
<evidence type="ECO:0000259" key="4">
    <source>
        <dbReference type="PROSITE" id="PS51266"/>
    </source>
</evidence>
<keyword evidence="3" id="KW-0862">Zinc</keyword>
<dbReference type="OrthoDB" id="882119at2"/>
<dbReference type="AlphaFoldDB" id="A0A1R4IWG8"/>
<dbReference type="InterPro" id="IPR052604">
    <property type="entry name" value="Mito_Tim_assembly_helper"/>
</dbReference>
<dbReference type="PROSITE" id="PS51266">
    <property type="entry name" value="ZF_CHY"/>
    <property type="match status" value="1"/>
</dbReference>
<dbReference type="GO" id="GO:0008270">
    <property type="term" value="F:zinc ion binding"/>
    <property type="evidence" value="ECO:0007669"/>
    <property type="project" value="UniProtKB-KW"/>
</dbReference>
<dbReference type="GO" id="GO:0045041">
    <property type="term" value="P:protein import into mitochondrial intermembrane space"/>
    <property type="evidence" value="ECO:0007669"/>
    <property type="project" value="TreeGrafter"/>
</dbReference>
<sequence length="108" mass="11991">MISIGGYRVLGATVDAQARCEHYRNDADVISILFHCCREWYPCVRCHDAVVRHSRTVWPAGSDHAHAILCGACATTMTIAEYRAAERCPRCAAPFNPGCALHHPLYFS</sequence>
<reference evidence="5 6" key="1">
    <citation type="submission" date="2017-02" db="EMBL/GenBank/DDBJ databases">
        <authorList>
            <person name="Peterson S.W."/>
        </authorList>
    </citation>
    <scope>NUCLEOTIDE SEQUENCE [LARGE SCALE GENOMIC DNA]</scope>
    <source>
        <strain evidence="5 6">B Mb 05.01</strain>
    </source>
</reference>
<dbReference type="PANTHER" id="PTHR28082:SF1">
    <property type="entry name" value="HELPER OF TIM PROTEIN 13"/>
    <property type="match status" value="1"/>
</dbReference>
<accession>A0A1R4IWG8</accession>
<dbReference type="InterPro" id="IPR008913">
    <property type="entry name" value="Znf_CHY"/>
</dbReference>
<dbReference type="RefSeq" id="WP_087130243.1">
    <property type="nucleotide sequence ID" value="NZ_FUKO01000012.1"/>
</dbReference>
<name>A0A1R4IWG8_9MICO</name>
<evidence type="ECO:0000313" key="6">
    <source>
        <dbReference type="Proteomes" id="UP000196320"/>
    </source>
</evidence>
<dbReference type="EMBL" id="FUKO01000012">
    <property type="protein sequence ID" value="SJN24241.1"/>
    <property type="molecule type" value="Genomic_DNA"/>
</dbReference>